<dbReference type="Gene3D" id="3.30.1330.60">
    <property type="entry name" value="OmpA-like domain"/>
    <property type="match status" value="1"/>
</dbReference>
<dbReference type="PANTHER" id="PTHR30329:SF21">
    <property type="entry name" value="LIPOPROTEIN YIAD-RELATED"/>
    <property type="match status" value="1"/>
</dbReference>
<protein>
    <submittedName>
        <fullName evidence="7">OmpA family protein</fullName>
    </submittedName>
</protein>
<feature type="domain" description="OmpA-like" evidence="6">
    <location>
        <begin position="320"/>
        <end position="437"/>
    </location>
</feature>
<sequence>MSRKTKILIAFIALVILIIICTWFNTKKLTPKAIEIKENISFVINKNNNNINLNGIFSSKEQLMILKKEFDKKNMIPKNSKLSIKHDIEDSNNVFPKIAQFMPVFLDNYENGQIVYTDKNLTISGTTYNKNLPKITEQIFNPVTGLNIVNNTKVQDKTPSGIVIIKNGSNITLDGNFANQNELNSILNGKVIPGEQNIQSKYNKFTQLSQISNISNLFYQNFTKGQLSYTNNKLTVIGETNSTEAKESFVNFLNANNIDSNVDISLVNIEPVSIDSNTTSIIKIKPDTNKTVATKRLALSTKLYDIKKEQNLTQKSKKIQDELIAMAESENIEFRKSKATLTTKGKNSVVNIANILKKYPNIKIQVAGHTDSDGDASYNKWLSQLRVNNVKQELIDNKINQNRIEAVGYGETKPLFSNDNTFNKQKNRRVEFIIIGE</sequence>
<comment type="subcellular location">
    <subcellularLocation>
        <location evidence="1">Cell outer membrane</location>
    </subcellularLocation>
</comment>
<dbReference type="SUPFAM" id="SSF103088">
    <property type="entry name" value="OmpA-like"/>
    <property type="match status" value="1"/>
</dbReference>
<keyword evidence="5" id="KW-0812">Transmembrane</keyword>
<dbReference type="AlphaFoldDB" id="A0A6S6T5F1"/>
<dbReference type="InterPro" id="IPR006664">
    <property type="entry name" value="OMP_bac"/>
</dbReference>
<evidence type="ECO:0000256" key="1">
    <source>
        <dbReference type="ARBA" id="ARBA00004442"/>
    </source>
</evidence>
<keyword evidence="5" id="KW-1133">Transmembrane helix</keyword>
<evidence type="ECO:0000256" key="2">
    <source>
        <dbReference type="ARBA" id="ARBA00023136"/>
    </source>
</evidence>
<organism evidence="7">
    <name type="scientific">uncultured Campylobacterales bacterium</name>
    <dbReference type="NCBI Taxonomy" id="352960"/>
    <lineage>
        <taxon>Bacteria</taxon>
        <taxon>Pseudomonadati</taxon>
        <taxon>Campylobacterota</taxon>
        <taxon>Epsilonproteobacteria</taxon>
        <taxon>Campylobacterales</taxon>
        <taxon>environmental samples</taxon>
    </lineage>
</organism>
<keyword evidence="2 4" id="KW-0472">Membrane</keyword>
<dbReference type="InterPro" id="IPR050330">
    <property type="entry name" value="Bact_OuterMem_StrucFunc"/>
</dbReference>
<dbReference type="InterPro" id="IPR006665">
    <property type="entry name" value="OmpA-like"/>
</dbReference>
<evidence type="ECO:0000259" key="6">
    <source>
        <dbReference type="PROSITE" id="PS51123"/>
    </source>
</evidence>
<gene>
    <name evidence="7" type="ORF">HELGO_WM5967</name>
</gene>
<dbReference type="InterPro" id="IPR036737">
    <property type="entry name" value="OmpA-like_sf"/>
</dbReference>
<name>A0A6S6T5F1_9BACT</name>
<evidence type="ECO:0000256" key="5">
    <source>
        <dbReference type="SAM" id="Phobius"/>
    </source>
</evidence>
<evidence type="ECO:0000256" key="3">
    <source>
        <dbReference type="ARBA" id="ARBA00023237"/>
    </source>
</evidence>
<feature type="transmembrane region" description="Helical" evidence="5">
    <location>
        <begin position="7"/>
        <end position="25"/>
    </location>
</feature>
<dbReference type="EMBL" id="CACVAW010000040">
    <property type="protein sequence ID" value="CAA6810156.1"/>
    <property type="molecule type" value="Genomic_DNA"/>
</dbReference>
<keyword evidence="3" id="KW-0998">Cell outer membrane</keyword>
<evidence type="ECO:0000313" key="7">
    <source>
        <dbReference type="EMBL" id="CAA6810156.1"/>
    </source>
</evidence>
<dbReference type="CDD" id="cd07185">
    <property type="entry name" value="OmpA_C-like"/>
    <property type="match status" value="1"/>
</dbReference>
<evidence type="ECO:0000256" key="4">
    <source>
        <dbReference type="PROSITE-ProRule" id="PRU00473"/>
    </source>
</evidence>
<dbReference type="Pfam" id="PF00691">
    <property type="entry name" value="OmpA"/>
    <property type="match status" value="1"/>
</dbReference>
<dbReference type="GO" id="GO:0009279">
    <property type="term" value="C:cell outer membrane"/>
    <property type="evidence" value="ECO:0007669"/>
    <property type="project" value="UniProtKB-SubCell"/>
</dbReference>
<dbReference type="PRINTS" id="PR01021">
    <property type="entry name" value="OMPADOMAIN"/>
</dbReference>
<reference evidence="7" key="1">
    <citation type="submission" date="2020-01" db="EMBL/GenBank/DDBJ databases">
        <authorList>
            <person name="Meier V. D."/>
            <person name="Meier V D."/>
        </authorList>
    </citation>
    <scope>NUCLEOTIDE SEQUENCE</scope>
    <source>
        <strain evidence="7">HLG_WM_MAG_12</strain>
    </source>
</reference>
<proteinExistence type="predicted"/>
<dbReference type="PANTHER" id="PTHR30329">
    <property type="entry name" value="STATOR ELEMENT OF FLAGELLAR MOTOR COMPLEX"/>
    <property type="match status" value="1"/>
</dbReference>
<accession>A0A6S6T5F1</accession>
<dbReference type="PROSITE" id="PS51123">
    <property type="entry name" value="OMPA_2"/>
    <property type="match status" value="1"/>
</dbReference>